<evidence type="ECO:0000313" key="2">
    <source>
        <dbReference type="EMBL" id="MCF2530216.1"/>
    </source>
</evidence>
<feature type="region of interest" description="Disordered" evidence="1">
    <location>
        <begin position="194"/>
        <end position="243"/>
    </location>
</feature>
<accession>A0AA41Q2P8</accession>
<proteinExistence type="predicted"/>
<name>A0AA41Q2P8_9ACTN</name>
<reference evidence="2" key="1">
    <citation type="submission" date="2022-01" db="EMBL/GenBank/DDBJ databases">
        <title>Genome-Based Taxonomic Classification of the Phylum Actinobacteria.</title>
        <authorList>
            <person name="Gao Y."/>
        </authorList>
    </citation>
    <scope>NUCLEOTIDE SEQUENCE</scope>
    <source>
        <strain evidence="2">KLBMP 8922</strain>
    </source>
</reference>
<gene>
    <name evidence="2" type="ORF">LZ495_23745</name>
</gene>
<comment type="caution">
    <text evidence="2">The sequence shown here is derived from an EMBL/GenBank/DDBJ whole genome shotgun (WGS) entry which is preliminary data.</text>
</comment>
<evidence type="ECO:0000256" key="1">
    <source>
        <dbReference type="SAM" id="MobiDB-lite"/>
    </source>
</evidence>
<protein>
    <submittedName>
        <fullName evidence="2">Helix-turn-helix domain-containing protein</fullName>
    </submittedName>
</protein>
<dbReference type="Pfam" id="PF13560">
    <property type="entry name" value="HTH_31"/>
    <property type="match status" value="1"/>
</dbReference>
<dbReference type="Proteomes" id="UP001165378">
    <property type="component" value="Unassembled WGS sequence"/>
</dbReference>
<organism evidence="2 3">
    <name type="scientific">Yinghuangia soli</name>
    <dbReference type="NCBI Taxonomy" id="2908204"/>
    <lineage>
        <taxon>Bacteria</taxon>
        <taxon>Bacillati</taxon>
        <taxon>Actinomycetota</taxon>
        <taxon>Actinomycetes</taxon>
        <taxon>Kitasatosporales</taxon>
        <taxon>Streptomycetaceae</taxon>
        <taxon>Yinghuangia</taxon>
    </lineage>
</organism>
<keyword evidence="3" id="KW-1185">Reference proteome</keyword>
<dbReference type="RefSeq" id="WP_235054885.1">
    <property type="nucleotide sequence ID" value="NZ_JAKFHA010000015.1"/>
</dbReference>
<dbReference type="InterPro" id="IPR001387">
    <property type="entry name" value="Cro/C1-type_HTH"/>
</dbReference>
<evidence type="ECO:0000313" key="3">
    <source>
        <dbReference type="Proteomes" id="UP001165378"/>
    </source>
</evidence>
<dbReference type="AlphaFoldDB" id="A0AA41Q2P8"/>
<dbReference type="EMBL" id="JAKFHA010000015">
    <property type="protein sequence ID" value="MCF2530216.1"/>
    <property type="molecule type" value="Genomic_DNA"/>
</dbReference>
<sequence length="243" mass="26010">MTHAQEQDAPPPFDPAAARAARNVMALTPERVAATLASYGVNAFPRDVRAWEDGTLAPSEAELVGLASALAVPVERLMGDAPTSLMSRRLRAGMSRADIGRKVGMSEATWTRLERTNTWRADERRTEALVKVLGGLSHRELVEVSGGGPELSGHLARCLADGRRTAHLGPITELLGARRRKVGEALEALAAEFPPDTVKPAEGAEGADPELPDGALDRFWSHLGNPPADPFAPAVWRRPPSRG</sequence>
<dbReference type="CDD" id="cd00093">
    <property type="entry name" value="HTH_XRE"/>
    <property type="match status" value="1"/>
</dbReference>